<evidence type="ECO:0000313" key="2">
    <source>
        <dbReference type="Proteomes" id="UP000327011"/>
    </source>
</evidence>
<dbReference type="InterPro" id="IPR036188">
    <property type="entry name" value="FAD/NAD-bd_sf"/>
</dbReference>
<reference evidence="1 2" key="1">
    <citation type="submission" date="2019-09" db="EMBL/GenBank/DDBJ databases">
        <title>Screening of Novel Bioactive Compounds from Soil-Associated.</title>
        <authorList>
            <person name="Gong X."/>
        </authorList>
    </citation>
    <scope>NUCLEOTIDE SEQUENCE [LARGE SCALE GENOMIC DNA]</scope>
    <source>
        <strain evidence="1 2">Gxj-6</strain>
    </source>
</reference>
<keyword evidence="2" id="KW-1185">Reference proteome</keyword>
<name>A0A5J5K4L6_9ACTN</name>
<dbReference type="AlphaFoldDB" id="A0A5J5K4L6"/>
<dbReference type="SUPFAM" id="SSF51905">
    <property type="entry name" value="FAD/NAD(P)-binding domain"/>
    <property type="match status" value="1"/>
</dbReference>
<sequence>MSHYLAVEVKQHPGVQVMLNTQVRRFTAGARAMFVFVGAEPYTGWLANEVALDSRGYILTGLDAARSGRKGVPDSTGRPFPLEIGRAGVIAAGDVRNGSIKRVASAVSEGAMAVRLVHEPLQLRG</sequence>
<dbReference type="EMBL" id="VYTZ01000004">
    <property type="protein sequence ID" value="KAA9378962.1"/>
    <property type="molecule type" value="Genomic_DNA"/>
</dbReference>
<gene>
    <name evidence="1" type="ORF">F5972_12070</name>
</gene>
<evidence type="ECO:0000313" key="1">
    <source>
        <dbReference type="EMBL" id="KAA9378962.1"/>
    </source>
</evidence>
<dbReference type="RefSeq" id="WP_150933562.1">
    <property type="nucleotide sequence ID" value="NZ_VYTZ01000004.1"/>
</dbReference>
<comment type="caution">
    <text evidence="1">The sequence shown here is derived from an EMBL/GenBank/DDBJ whole genome shotgun (WGS) entry which is preliminary data.</text>
</comment>
<proteinExistence type="predicted"/>
<accession>A0A5J5K4L6</accession>
<dbReference type="Proteomes" id="UP000327011">
    <property type="component" value="Unassembled WGS sequence"/>
</dbReference>
<protein>
    <recommendedName>
        <fullName evidence="3">FAD/NAD(P)-binding domain-containing protein</fullName>
    </recommendedName>
</protein>
<dbReference type="Gene3D" id="3.50.50.60">
    <property type="entry name" value="FAD/NAD(P)-binding domain"/>
    <property type="match status" value="2"/>
</dbReference>
<organism evidence="1 2">
    <name type="scientific">Microbispora cellulosiformans</name>
    <dbReference type="NCBI Taxonomy" id="2614688"/>
    <lineage>
        <taxon>Bacteria</taxon>
        <taxon>Bacillati</taxon>
        <taxon>Actinomycetota</taxon>
        <taxon>Actinomycetes</taxon>
        <taxon>Streptosporangiales</taxon>
        <taxon>Streptosporangiaceae</taxon>
        <taxon>Microbispora</taxon>
    </lineage>
</organism>
<evidence type="ECO:0008006" key="3">
    <source>
        <dbReference type="Google" id="ProtNLM"/>
    </source>
</evidence>